<reference evidence="1 2" key="1">
    <citation type="submission" date="2020-08" db="EMBL/GenBank/DDBJ databases">
        <authorList>
            <person name="Koutsovoulos G."/>
            <person name="Danchin GJ E."/>
        </authorList>
    </citation>
    <scope>NUCLEOTIDE SEQUENCE [LARGE SCALE GENOMIC DNA]</scope>
</reference>
<accession>A0A6V7Y143</accession>
<sequence length="52" mass="5831">MELDLDSRSSIEVSSLCFKDALHLAVGLSNGYVRIICICNIQFRTPLLPLHK</sequence>
<evidence type="ECO:0000313" key="2">
    <source>
        <dbReference type="Proteomes" id="UP000580250"/>
    </source>
</evidence>
<organism evidence="1 2">
    <name type="scientific">Meloidogyne enterolobii</name>
    <name type="common">Root-knot nematode worm</name>
    <name type="synonym">Meloidogyne mayaguensis</name>
    <dbReference type="NCBI Taxonomy" id="390850"/>
    <lineage>
        <taxon>Eukaryota</taxon>
        <taxon>Metazoa</taxon>
        <taxon>Ecdysozoa</taxon>
        <taxon>Nematoda</taxon>
        <taxon>Chromadorea</taxon>
        <taxon>Rhabditida</taxon>
        <taxon>Tylenchina</taxon>
        <taxon>Tylenchomorpha</taxon>
        <taxon>Tylenchoidea</taxon>
        <taxon>Meloidogynidae</taxon>
        <taxon>Meloidogyninae</taxon>
        <taxon>Meloidogyne</taxon>
    </lineage>
</organism>
<evidence type="ECO:0000313" key="1">
    <source>
        <dbReference type="EMBL" id="CAD2205340.1"/>
    </source>
</evidence>
<name>A0A6V7Y143_MELEN</name>
<proteinExistence type="predicted"/>
<dbReference type="Proteomes" id="UP000580250">
    <property type="component" value="Unassembled WGS sequence"/>
</dbReference>
<dbReference type="OrthoDB" id="273340at2759"/>
<comment type="caution">
    <text evidence="1">The sequence shown here is derived from an EMBL/GenBank/DDBJ whole genome shotgun (WGS) entry which is preliminary data.</text>
</comment>
<gene>
    <name evidence="1" type="ORF">MENT_LOCUS59143</name>
</gene>
<dbReference type="EMBL" id="CAJEWN010002804">
    <property type="protein sequence ID" value="CAD2205340.1"/>
    <property type="molecule type" value="Genomic_DNA"/>
</dbReference>
<dbReference type="AlphaFoldDB" id="A0A6V7Y143"/>
<protein>
    <submittedName>
        <fullName evidence="1">Uncharacterized protein</fullName>
    </submittedName>
</protein>